<dbReference type="AlphaFoldDB" id="A0A3N4KP44"/>
<name>A0A3N4KP44_9PEZI</name>
<dbReference type="EMBL" id="ML119129">
    <property type="protein sequence ID" value="RPB12393.1"/>
    <property type="molecule type" value="Genomic_DNA"/>
</dbReference>
<dbReference type="OrthoDB" id="823504at2759"/>
<dbReference type="InterPro" id="IPR036770">
    <property type="entry name" value="Ankyrin_rpt-contain_sf"/>
</dbReference>
<dbReference type="PROSITE" id="PS50088">
    <property type="entry name" value="ANK_REPEAT"/>
    <property type="match status" value="1"/>
</dbReference>
<evidence type="ECO:0000313" key="5">
    <source>
        <dbReference type="Proteomes" id="UP000277580"/>
    </source>
</evidence>
<keyword evidence="2 3" id="KW-0040">ANK repeat</keyword>
<dbReference type="PANTHER" id="PTHR24198">
    <property type="entry name" value="ANKYRIN REPEAT AND PROTEIN KINASE DOMAIN-CONTAINING PROTEIN"/>
    <property type="match status" value="1"/>
</dbReference>
<keyword evidence="1" id="KW-0677">Repeat</keyword>
<feature type="non-terminal residue" evidence="4">
    <location>
        <position position="1"/>
    </location>
</feature>
<dbReference type="PANTHER" id="PTHR24198:SF165">
    <property type="entry name" value="ANKYRIN REPEAT-CONTAINING PROTEIN-RELATED"/>
    <property type="match status" value="1"/>
</dbReference>
<reference evidence="4 5" key="1">
    <citation type="journal article" date="2018" name="Nat. Ecol. Evol.">
        <title>Pezizomycetes genomes reveal the molecular basis of ectomycorrhizal truffle lifestyle.</title>
        <authorList>
            <person name="Murat C."/>
            <person name="Payen T."/>
            <person name="Noel B."/>
            <person name="Kuo A."/>
            <person name="Morin E."/>
            <person name="Chen J."/>
            <person name="Kohler A."/>
            <person name="Krizsan K."/>
            <person name="Balestrini R."/>
            <person name="Da Silva C."/>
            <person name="Montanini B."/>
            <person name="Hainaut M."/>
            <person name="Levati E."/>
            <person name="Barry K.W."/>
            <person name="Belfiori B."/>
            <person name="Cichocki N."/>
            <person name="Clum A."/>
            <person name="Dockter R.B."/>
            <person name="Fauchery L."/>
            <person name="Guy J."/>
            <person name="Iotti M."/>
            <person name="Le Tacon F."/>
            <person name="Lindquist E.A."/>
            <person name="Lipzen A."/>
            <person name="Malagnac F."/>
            <person name="Mello A."/>
            <person name="Molinier V."/>
            <person name="Miyauchi S."/>
            <person name="Poulain J."/>
            <person name="Riccioni C."/>
            <person name="Rubini A."/>
            <person name="Sitrit Y."/>
            <person name="Splivallo R."/>
            <person name="Traeger S."/>
            <person name="Wang M."/>
            <person name="Zifcakova L."/>
            <person name="Wipf D."/>
            <person name="Zambonelli A."/>
            <person name="Paolocci F."/>
            <person name="Nowrousian M."/>
            <person name="Ottonello S."/>
            <person name="Baldrian P."/>
            <person name="Spatafora J.W."/>
            <person name="Henrissat B."/>
            <person name="Nagy L.G."/>
            <person name="Aury J.M."/>
            <person name="Wincker P."/>
            <person name="Grigoriev I.V."/>
            <person name="Bonfante P."/>
            <person name="Martin F.M."/>
        </authorList>
    </citation>
    <scope>NUCLEOTIDE SEQUENCE [LARGE SCALE GENOMIC DNA]</scope>
    <source>
        <strain evidence="4 5">CCBAS932</strain>
    </source>
</reference>
<dbReference type="Pfam" id="PF12796">
    <property type="entry name" value="Ank_2"/>
    <property type="match status" value="1"/>
</dbReference>
<evidence type="ECO:0000256" key="2">
    <source>
        <dbReference type="ARBA" id="ARBA00023043"/>
    </source>
</evidence>
<dbReference type="SMART" id="SM00248">
    <property type="entry name" value="ANK"/>
    <property type="match status" value="3"/>
</dbReference>
<keyword evidence="5" id="KW-1185">Reference proteome</keyword>
<dbReference type="InterPro" id="IPR002110">
    <property type="entry name" value="Ankyrin_rpt"/>
</dbReference>
<evidence type="ECO:0000256" key="3">
    <source>
        <dbReference type="PROSITE-ProRule" id="PRU00023"/>
    </source>
</evidence>
<organism evidence="4 5">
    <name type="scientific">Morchella conica CCBAS932</name>
    <dbReference type="NCBI Taxonomy" id="1392247"/>
    <lineage>
        <taxon>Eukaryota</taxon>
        <taxon>Fungi</taxon>
        <taxon>Dikarya</taxon>
        <taxon>Ascomycota</taxon>
        <taxon>Pezizomycotina</taxon>
        <taxon>Pezizomycetes</taxon>
        <taxon>Pezizales</taxon>
        <taxon>Morchellaceae</taxon>
        <taxon>Morchella</taxon>
    </lineage>
</organism>
<protein>
    <submittedName>
        <fullName evidence="4">Ankyrin</fullName>
    </submittedName>
</protein>
<evidence type="ECO:0000256" key="1">
    <source>
        <dbReference type="ARBA" id="ARBA00022737"/>
    </source>
</evidence>
<proteinExistence type="predicted"/>
<dbReference type="Proteomes" id="UP000277580">
    <property type="component" value="Unassembled WGS sequence"/>
</dbReference>
<dbReference type="Gene3D" id="1.25.40.20">
    <property type="entry name" value="Ankyrin repeat-containing domain"/>
    <property type="match status" value="1"/>
</dbReference>
<accession>A0A3N4KP44</accession>
<feature type="repeat" description="ANK" evidence="3">
    <location>
        <begin position="67"/>
        <end position="92"/>
    </location>
</feature>
<feature type="non-terminal residue" evidence="4">
    <location>
        <position position="92"/>
    </location>
</feature>
<gene>
    <name evidence="4" type="ORF">P167DRAFT_458249</name>
</gene>
<dbReference type="InParanoid" id="A0A3N4KP44"/>
<evidence type="ECO:0000313" key="4">
    <source>
        <dbReference type="EMBL" id="RPB12393.1"/>
    </source>
</evidence>
<sequence>GFNPLLSACHKGHEEIVWLLLTEYGYTNIRTMGSNETALILASDGGYSGIVQMLMACNADIDEVDWNDRTPLSVATTRGHIDIIRLLLDAGA</sequence>
<dbReference type="PROSITE" id="PS50297">
    <property type="entry name" value="ANK_REP_REGION"/>
    <property type="match status" value="1"/>
</dbReference>
<dbReference type="STRING" id="1392247.A0A3N4KP44"/>
<dbReference type="SUPFAM" id="SSF48403">
    <property type="entry name" value="Ankyrin repeat"/>
    <property type="match status" value="1"/>
</dbReference>